<evidence type="ECO:0000313" key="7">
    <source>
        <dbReference type="EMBL" id="MFC0718580.1"/>
    </source>
</evidence>
<dbReference type="EMBL" id="JBHLTF010000032">
    <property type="protein sequence ID" value="MFC0718580.1"/>
    <property type="molecule type" value="Genomic_DNA"/>
</dbReference>
<feature type="transmembrane region" description="Helical" evidence="6">
    <location>
        <begin position="129"/>
        <end position="150"/>
    </location>
</feature>
<proteinExistence type="predicted"/>
<feature type="transmembrane region" description="Helical" evidence="6">
    <location>
        <begin position="171"/>
        <end position="193"/>
    </location>
</feature>
<feature type="transmembrane region" description="Helical" evidence="6">
    <location>
        <begin position="249"/>
        <end position="269"/>
    </location>
</feature>
<dbReference type="PANTHER" id="PTHR30250:SF28">
    <property type="entry name" value="POLYSACCHARIDE BIOSYNTHESIS PROTEIN"/>
    <property type="match status" value="1"/>
</dbReference>
<dbReference type="Proteomes" id="UP001589898">
    <property type="component" value="Unassembled WGS sequence"/>
</dbReference>
<dbReference type="InterPro" id="IPR050833">
    <property type="entry name" value="Poly_Biosynth_Transport"/>
</dbReference>
<evidence type="ECO:0000256" key="4">
    <source>
        <dbReference type="ARBA" id="ARBA00022989"/>
    </source>
</evidence>
<evidence type="ECO:0000256" key="1">
    <source>
        <dbReference type="ARBA" id="ARBA00004651"/>
    </source>
</evidence>
<feature type="transmembrane region" description="Helical" evidence="6">
    <location>
        <begin position="57"/>
        <end position="79"/>
    </location>
</feature>
<feature type="transmembrane region" description="Helical" evidence="6">
    <location>
        <begin position="317"/>
        <end position="336"/>
    </location>
</feature>
<sequence>MSLARLKLAIQSRLEKDGGFGRAVGTLVGGTASAQAVMVLALPVLTRLYTPEQFSVLAVYVSLLGMLSVIACLRFEIAIPLPEHDEDAASLLVLAVGSGLILSLLTGGLVLLLGGGLVNRLGIPELSPYLWMVPVGMWMASAYAATQYWATRKKNFTGIARTRMAQATGGVGVQAGAGLLGTGSIGLLAGHMVSSGAGFLSLGHQFWQQDRRLLRHVNLDSLRKVATKYQRFPKYATFEAFANSAGSQLPVIVIAALAIGPEAGFLLLATRVMAAPMALVGSSYGQAYLAHAPAHLREGRLTAFTENVLEGLLKIGVGPLLFMGIVATPVIAIVFGKEWVRTGGLIMWLTPWCVLKFLSSPVSMVMHVKQKQRLMLLMQLLGLAVRLLAIWLAFEIAPPYMAESFAVAAALFYGFCCLVYYRLAGVGVEQAISVFSRCAVVVLWWVLAGLALRYLIGFIRVV</sequence>
<dbReference type="Pfam" id="PF13440">
    <property type="entry name" value="Polysacc_synt_3"/>
    <property type="match status" value="1"/>
</dbReference>
<evidence type="ECO:0000256" key="5">
    <source>
        <dbReference type="ARBA" id="ARBA00023136"/>
    </source>
</evidence>
<keyword evidence="3 6" id="KW-0812">Transmembrane</keyword>
<dbReference type="RefSeq" id="WP_189495366.1">
    <property type="nucleotide sequence ID" value="NZ_BMZT01000003.1"/>
</dbReference>
<dbReference type="PANTHER" id="PTHR30250">
    <property type="entry name" value="PST FAMILY PREDICTED COLANIC ACID TRANSPORTER"/>
    <property type="match status" value="1"/>
</dbReference>
<reference evidence="7 8" key="1">
    <citation type="submission" date="2024-09" db="EMBL/GenBank/DDBJ databases">
        <authorList>
            <person name="Sun Q."/>
            <person name="Mori K."/>
        </authorList>
    </citation>
    <scope>NUCLEOTIDE SEQUENCE [LARGE SCALE GENOMIC DNA]</scope>
    <source>
        <strain evidence="7 8">KCTC 52403</strain>
    </source>
</reference>
<accession>A0ABV6SYS2</accession>
<feature type="transmembrane region" description="Helical" evidence="6">
    <location>
        <begin position="434"/>
        <end position="456"/>
    </location>
</feature>
<organism evidence="7 8">
    <name type="scientific">Luteimonas padinae</name>
    <dbReference type="NCBI Taxonomy" id="1714359"/>
    <lineage>
        <taxon>Bacteria</taxon>
        <taxon>Pseudomonadati</taxon>
        <taxon>Pseudomonadota</taxon>
        <taxon>Gammaproteobacteria</taxon>
        <taxon>Lysobacterales</taxon>
        <taxon>Lysobacteraceae</taxon>
        <taxon>Luteimonas</taxon>
    </lineage>
</organism>
<name>A0ABV6SYS2_9GAMM</name>
<protein>
    <submittedName>
        <fullName evidence="7">Lipopolysaccharide biosynthesis protein</fullName>
    </submittedName>
</protein>
<feature type="transmembrane region" description="Helical" evidence="6">
    <location>
        <begin position="342"/>
        <end position="362"/>
    </location>
</feature>
<comment type="subcellular location">
    <subcellularLocation>
        <location evidence="1">Cell membrane</location>
        <topology evidence="1">Multi-pass membrane protein</topology>
    </subcellularLocation>
</comment>
<feature type="transmembrane region" description="Helical" evidence="6">
    <location>
        <begin position="91"/>
        <end position="117"/>
    </location>
</feature>
<feature type="transmembrane region" description="Helical" evidence="6">
    <location>
        <begin position="400"/>
        <end position="422"/>
    </location>
</feature>
<keyword evidence="5 6" id="KW-0472">Membrane</keyword>
<gene>
    <name evidence="7" type="ORF">ACFFFU_12635</name>
</gene>
<evidence type="ECO:0000256" key="2">
    <source>
        <dbReference type="ARBA" id="ARBA00022475"/>
    </source>
</evidence>
<evidence type="ECO:0000313" key="8">
    <source>
        <dbReference type="Proteomes" id="UP001589898"/>
    </source>
</evidence>
<feature type="transmembrane region" description="Helical" evidence="6">
    <location>
        <begin position="20"/>
        <end position="45"/>
    </location>
</feature>
<keyword evidence="4 6" id="KW-1133">Transmembrane helix</keyword>
<feature type="transmembrane region" description="Helical" evidence="6">
    <location>
        <begin position="374"/>
        <end position="394"/>
    </location>
</feature>
<keyword evidence="8" id="KW-1185">Reference proteome</keyword>
<evidence type="ECO:0000256" key="3">
    <source>
        <dbReference type="ARBA" id="ARBA00022692"/>
    </source>
</evidence>
<evidence type="ECO:0000256" key="6">
    <source>
        <dbReference type="SAM" id="Phobius"/>
    </source>
</evidence>
<comment type="caution">
    <text evidence="7">The sequence shown here is derived from an EMBL/GenBank/DDBJ whole genome shotgun (WGS) entry which is preliminary data.</text>
</comment>
<keyword evidence="2" id="KW-1003">Cell membrane</keyword>